<keyword evidence="7" id="KW-1185">Reference proteome</keyword>
<evidence type="ECO:0000259" key="5">
    <source>
        <dbReference type="Pfam" id="PF10355"/>
    </source>
</evidence>
<dbReference type="Pfam" id="PF10355">
    <property type="entry name" value="Ytp1"/>
    <property type="match status" value="1"/>
</dbReference>
<keyword evidence="3" id="KW-0732">Signal</keyword>
<feature type="transmembrane region" description="Helical" evidence="2">
    <location>
        <begin position="511"/>
        <end position="528"/>
    </location>
</feature>
<name>A0A642V7S6_9ASCO</name>
<keyword evidence="2" id="KW-0812">Transmembrane</keyword>
<evidence type="ECO:0000313" key="7">
    <source>
        <dbReference type="Proteomes" id="UP000761534"/>
    </source>
</evidence>
<feature type="transmembrane region" description="Helical" evidence="2">
    <location>
        <begin position="295"/>
        <end position="321"/>
    </location>
</feature>
<keyword evidence="2" id="KW-1133">Transmembrane helix</keyword>
<gene>
    <name evidence="6" type="ORF">TRICI_001971</name>
</gene>
<feature type="transmembrane region" description="Helical" evidence="2">
    <location>
        <begin position="125"/>
        <end position="146"/>
    </location>
</feature>
<dbReference type="PANTHER" id="PTHR31685:SF3">
    <property type="entry name" value="INTEGRAL MEMBRANE PROTEIN (AFU_ORTHOLOGUE AFUA_6G12730)"/>
    <property type="match status" value="1"/>
</dbReference>
<dbReference type="EMBL" id="SWFS01000132">
    <property type="protein sequence ID" value="KAA8915878.1"/>
    <property type="molecule type" value="Genomic_DNA"/>
</dbReference>
<evidence type="ECO:0000256" key="3">
    <source>
        <dbReference type="SAM" id="SignalP"/>
    </source>
</evidence>
<evidence type="ECO:0000313" key="6">
    <source>
        <dbReference type="EMBL" id="KAA8915878.1"/>
    </source>
</evidence>
<dbReference type="InterPro" id="IPR018825">
    <property type="entry name" value="DUF2427"/>
</dbReference>
<feature type="transmembrane region" description="Helical" evidence="2">
    <location>
        <begin position="616"/>
        <end position="637"/>
    </location>
</feature>
<evidence type="ECO:0008006" key="8">
    <source>
        <dbReference type="Google" id="ProtNLM"/>
    </source>
</evidence>
<feature type="domain" description="DUF2427" evidence="4">
    <location>
        <begin position="75"/>
        <end position="183"/>
    </location>
</feature>
<dbReference type="InterPro" id="IPR018827">
    <property type="entry name" value="YTP1_C"/>
</dbReference>
<dbReference type="Proteomes" id="UP000761534">
    <property type="component" value="Unassembled WGS sequence"/>
</dbReference>
<dbReference type="PANTHER" id="PTHR31685">
    <property type="entry name" value="INTEGRAL MEMBRANE PROTEIN (AFU_ORTHOLOGUE AFUA_6G12730)-RELATED"/>
    <property type="match status" value="1"/>
</dbReference>
<dbReference type="VEuPathDB" id="FungiDB:TRICI_001971"/>
<dbReference type="AlphaFoldDB" id="A0A642V7S6"/>
<evidence type="ECO:0000259" key="4">
    <source>
        <dbReference type="Pfam" id="PF10348"/>
    </source>
</evidence>
<feature type="transmembrane region" description="Helical" evidence="2">
    <location>
        <begin position="575"/>
        <end position="596"/>
    </location>
</feature>
<feature type="transmembrane region" description="Helical" evidence="2">
    <location>
        <begin position="91"/>
        <end position="113"/>
    </location>
</feature>
<sequence>MRRTLFLLTLAAPALVALADEHPHHHEEEGEMVASMKNMSDIEPSPKSMHGGHHHGMSIKDDPNLEPQQKLYWQQYNTTSFLSADAPNKGFLYTHVALTLLGWIVVYPVALMLSTNKNNNKAGLFLPVQTLHSAMVLISLLALAIYGATAPRDLYPNNAYSKMSVALFFVVILHWVCAVGRALAHWALRASAGSPLDGADYVLARHSQDSGLGSISSSNNNGSSHRRNSSSFANHNGPYLDDDDAEVDEDDGMLTLGEDEDVERLSPQSSTTLVATKYQDRLISRIMQWKHMPMLVSKFGVAADTIFSLINRPLFVFGFAYLLTGAATMHRMAMGNKVFNILAHFIKGGVFFLFGLLTLSRYLGCFADQGMAWNIRPGSELDPDSDPEKEKYRFQRGEPRGLPRNPLQRWVLDKLNFPSMEFVESLLIFIYGTTNVFLERLANEDGVWHHKDLQHASIAFMFIGGGLCGLILESSAIRRLLAGVVSSDNDTTTTGAEDQDLAQRIRNRMTINPFPAFIVFWTGVLMSQHEQEFELATSIHMQWGYLFSVGALFRLGTYALLYLSPPQTTKPSRPFTELITSFCLICGGMVFIQSNIQTVQGMMYRGLDSMFTLNVNVGICALLMAWEMVVISFKAWAGKRGL</sequence>
<feature type="region of interest" description="Disordered" evidence="1">
    <location>
        <begin position="211"/>
        <end position="235"/>
    </location>
</feature>
<feature type="chain" id="PRO_5024896800" description="Protein YTP1-like C-terminal domain-containing protein" evidence="3">
    <location>
        <begin position="20"/>
        <end position="642"/>
    </location>
</feature>
<reference evidence="6" key="1">
    <citation type="journal article" date="2019" name="G3 (Bethesda)">
        <title>Genome Assemblies of Two Rare Opportunistic Yeast Pathogens: Diutina rugosa (syn. Candida rugosa) and Trichomonascus ciferrii (syn. Candida ciferrii).</title>
        <authorList>
            <person name="Mixao V."/>
            <person name="Saus E."/>
            <person name="Hansen A.P."/>
            <person name="Lass-Florl C."/>
            <person name="Gabaldon T."/>
        </authorList>
    </citation>
    <scope>NUCLEOTIDE SEQUENCE</scope>
    <source>
        <strain evidence="6">CBS 4856</strain>
    </source>
</reference>
<feature type="transmembrane region" description="Helical" evidence="2">
    <location>
        <begin position="453"/>
        <end position="472"/>
    </location>
</feature>
<evidence type="ECO:0000256" key="1">
    <source>
        <dbReference type="SAM" id="MobiDB-lite"/>
    </source>
</evidence>
<proteinExistence type="predicted"/>
<feature type="compositionally biased region" description="Basic and acidic residues" evidence="1">
    <location>
        <begin position="386"/>
        <end position="398"/>
    </location>
</feature>
<feature type="transmembrane region" description="Helical" evidence="2">
    <location>
        <begin position="341"/>
        <end position="363"/>
    </location>
</feature>
<dbReference type="OrthoDB" id="4005299at2759"/>
<dbReference type="Pfam" id="PF10348">
    <property type="entry name" value="DUF2427"/>
    <property type="match status" value="1"/>
</dbReference>
<accession>A0A642V7S6</accession>
<organism evidence="6 7">
    <name type="scientific">Trichomonascus ciferrii</name>
    <dbReference type="NCBI Taxonomy" id="44093"/>
    <lineage>
        <taxon>Eukaryota</taxon>
        <taxon>Fungi</taxon>
        <taxon>Dikarya</taxon>
        <taxon>Ascomycota</taxon>
        <taxon>Saccharomycotina</taxon>
        <taxon>Dipodascomycetes</taxon>
        <taxon>Dipodascales</taxon>
        <taxon>Trichomonascaceae</taxon>
        <taxon>Trichomonascus</taxon>
        <taxon>Trichomonascus ciferrii complex</taxon>
    </lineage>
</organism>
<keyword evidence="2" id="KW-0472">Membrane</keyword>
<feature type="transmembrane region" description="Helical" evidence="2">
    <location>
        <begin position="166"/>
        <end position="184"/>
    </location>
</feature>
<evidence type="ECO:0000256" key="2">
    <source>
        <dbReference type="SAM" id="Phobius"/>
    </source>
</evidence>
<feature type="region of interest" description="Disordered" evidence="1">
    <location>
        <begin position="378"/>
        <end position="398"/>
    </location>
</feature>
<feature type="signal peptide" evidence="3">
    <location>
        <begin position="1"/>
        <end position="19"/>
    </location>
</feature>
<feature type="domain" description="Protein YTP1-like C-terminal" evidence="5">
    <location>
        <begin position="318"/>
        <end position="634"/>
    </location>
</feature>
<comment type="caution">
    <text evidence="6">The sequence shown here is derived from an EMBL/GenBank/DDBJ whole genome shotgun (WGS) entry which is preliminary data.</text>
</comment>
<protein>
    <recommendedName>
        <fullName evidence="8">Protein YTP1-like C-terminal domain-containing protein</fullName>
    </recommendedName>
</protein>
<feature type="transmembrane region" description="Helical" evidence="2">
    <location>
        <begin position="543"/>
        <end position="563"/>
    </location>
</feature>